<evidence type="ECO:0000313" key="3">
    <source>
        <dbReference type="Proteomes" id="UP000198535"/>
    </source>
</evidence>
<dbReference type="GO" id="GO:0003700">
    <property type="term" value="F:DNA-binding transcription factor activity"/>
    <property type="evidence" value="ECO:0007669"/>
    <property type="project" value="InterPro"/>
</dbReference>
<dbReference type="InterPro" id="IPR036388">
    <property type="entry name" value="WH-like_DNA-bd_sf"/>
</dbReference>
<dbReference type="AlphaFoldDB" id="A0A1I4PH76"/>
<dbReference type="Gene3D" id="1.10.10.10">
    <property type="entry name" value="Winged helix-like DNA-binding domain superfamily/Winged helix DNA-binding domain"/>
    <property type="match status" value="1"/>
</dbReference>
<dbReference type="InterPro" id="IPR036390">
    <property type="entry name" value="WH_DNA-bd_sf"/>
</dbReference>
<gene>
    <name evidence="2" type="ORF">SAMN04488696_0653</name>
</gene>
<evidence type="ECO:0000313" key="2">
    <source>
        <dbReference type="EMBL" id="SFM27098.1"/>
    </source>
</evidence>
<protein>
    <submittedName>
        <fullName evidence="2">Regulatory protein, arsR family</fullName>
    </submittedName>
</protein>
<sequence>MSKNDTFTKAIVNEKRVKILQALSAKDMHITELASELGVSGTSISKHIRILEDADLVKRNIYGKSHVFSLTKRTDNNMNNDKELSYMELHILQNLFLI</sequence>
<reference evidence="3" key="1">
    <citation type="submission" date="2016-10" db="EMBL/GenBank/DDBJ databases">
        <authorList>
            <person name="Varghese N."/>
            <person name="Submissions S."/>
        </authorList>
    </citation>
    <scope>NUCLEOTIDE SEQUENCE [LARGE SCALE GENOMIC DNA]</scope>
    <source>
        <strain evidence="3">Mob M</strain>
    </source>
</reference>
<dbReference type="PANTHER" id="PTHR38600:SF1">
    <property type="entry name" value="TRANSCRIPTIONAL REGULATORY PROTEIN"/>
    <property type="match status" value="1"/>
</dbReference>
<proteinExistence type="predicted"/>
<feature type="domain" description="HTH arsR-type" evidence="1">
    <location>
        <begin position="1"/>
        <end position="98"/>
    </location>
</feature>
<dbReference type="PRINTS" id="PR00778">
    <property type="entry name" value="HTHARSR"/>
</dbReference>
<dbReference type="PROSITE" id="PS50987">
    <property type="entry name" value="HTH_ARSR_2"/>
    <property type="match status" value="1"/>
</dbReference>
<dbReference type="InterPro" id="IPR001845">
    <property type="entry name" value="HTH_ArsR_DNA-bd_dom"/>
</dbReference>
<evidence type="ECO:0000259" key="1">
    <source>
        <dbReference type="PROSITE" id="PS50987"/>
    </source>
</evidence>
<dbReference type="EMBL" id="FOUJ01000001">
    <property type="protein sequence ID" value="SFM27098.1"/>
    <property type="molecule type" value="Genomic_DNA"/>
</dbReference>
<dbReference type="NCBIfam" id="NF033788">
    <property type="entry name" value="HTH_metalloreg"/>
    <property type="match status" value="1"/>
</dbReference>
<dbReference type="SMART" id="SM00418">
    <property type="entry name" value="HTH_ARSR"/>
    <property type="match status" value="1"/>
</dbReference>
<accession>A0A1I4PH76</accession>
<dbReference type="Proteomes" id="UP000198535">
    <property type="component" value="Unassembled WGS sequence"/>
</dbReference>
<dbReference type="Pfam" id="PF01022">
    <property type="entry name" value="HTH_5"/>
    <property type="match status" value="1"/>
</dbReference>
<dbReference type="InterPro" id="IPR011991">
    <property type="entry name" value="ArsR-like_HTH"/>
</dbReference>
<dbReference type="RefSeq" id="WP_091933076.1">
    <property type="nucleotide sequence ID" value="NZ_FOUJ01000001.1"/>
</dbReference>
<dbReference type="PANTHER" id="PTHR38600">
    <property type="entry name" value="TRANSCRIPTIONAL REGULATORY PROTEIN"/>
    <property type="match status" value="1"/>
</dbReference>
<dbReference type="OrthoDB" id="125620at2157"/>
<keyword evidence="3" id="KW-1185">Reference proteome</keyword>
<organism evidence="2 3">
    <name type="scientific">Methanolobus profundi</name>
    <dbReference type="NCBI Taxonomy" id="487685"/>
    <lineage>
        <taxon>Archaea</taxon>
        <taxon>Methanobacteriati</taxon>
        <taxon>Methanobacteriota</taxon>
        <taxon>Stenosarchaea group</taxon>
        <taxon>Methanomicrobia</taxon>
        <taxon>Methanosarcinales</taxon>
        <taxon>Methanosarcinaceae</taxon>
        <taxon>Methanolobus</taxon>
    </lineage>
</organism>
<dbReference type="SUPFAM" id="SSF46785">
    <property type="entry name" value="Winged helix' DNA-binding domain"/>
    <property type="match status" value="1"/>
</dbReference>
<name>A0A1I4PH76_9EURY</name>
<dbReference type="CDD" id="cd00090">
    <property type="entry name" value="HTH_ARSR"/>
    <property type="match status" value="1"/>
</dbReference>